<sequence length="121" mass="13887">MDIDIRQDFGVAMGQHLIFKSKLRSFLYGGSFASAPTRDPDLCSLGIWIAERRRGPWGYVPEWAELDRLHRLLHREANQLMDMALQGFEEQARAGLTDLLPTIDRIPRLLQTIQNQLRTPG</sequence>
<dbReference type="Pfam" id="PF13682">
    <property type="entry name" value="CZB"/>
    <property type="match status" value="1"/>
</dbReference>
<dbReference type="EMBL" id="SRMB01000005">
    <property type="protein sequence ID" value="TGE22987.1"/>
    <property type="molecule type" value="Genomic_DNA"/>
</dbReference>
<proteinExistence type="predicted"/>
<dbReference type="OrthoDB" id="882529at2"/>
<comment type="caution">
    <text evidence="2">The sequence shown here is derived from an EMBL/GenBank/DDBJ whole genome shotgun (WGS) entry which is preliminary data.</text>
</comment>
<gene>
    <name evidence="2" type="ORF">E5K02_21765</name>
</gene>
<dbReference type="AlphaFoldDB" id="A0A4Z0PZ39"/>
<keyword evidence="3" id="KW-1185">Reference proteome</keyword>
<evidence type="ECO:0000313" key="3">
    <source>
        <dbReference type="Proteomes" id="UP000298471"/>
    </source>
</evidence>
<dbReference type="Gene3D" id="1.20.120.30">
    <property type="entry name" value="Aspartate receptor, ligand-binding domain"/>
    <property type="match status" value="1"/>
</dbReference>
<evidence type="ECO:0000313" key="2">
    <source>
        <dbReference type="EMBL" id="TGE22987.1"/>
    </source>
</evidence>
<evidence type="ECO:0000259" key="1">
    <source>
        <dbReference type="Pfam" id="PF13682"/>
    </source>
</evidence>
<dbReference type="Proteomes" id="UP000298471">
    <property type="component" value="Unassembled WGS sequence"/>
</dbReference>
<reference evidence="2 3" key="1">
    <citation type="submission" date="2019-04" db="EMBL/GenBank/DDBJ databases">
        <authorList>
            <person name="Feng G."/>
            <person name="Zhang J."/>
            <person name="Zhu H."/>
        </authorList>
    </citation>
    <scope>NUCLEOTIDE SEQUENCE [LARGE SCALE GENOMIC DNA]</scope>
    <source>
        <strain evidence="2 3">9PBR-1</strain>
    </source>
</reference>
<dbReference type="InterPro" id="IPR025991">
    <property type="entry name" value="Chemoreceptor_zinc-bind_dom"/>
</dbReference>
<organism evidence="2 3">
    <name type="scientific">Hymenobacter metallicola</name>
    <dbReference type="NCBI Taxonomy" id="2563114"/>
    <lineage>
        <taxon>Bacteria</taxon>
        <taxon>Pseudomonadati</taxon>
        <taxon>Bacteroidota</taxon>
        <taxon>Cytophagia</taxon>
        <taxon>Cytophagales</taxon>
        <taxon>Hymenobacteraceae</taxon>
        <taxon>Hymenobacter</taxon>
    </lineage>
</organism>
<protein>
    <recommendedName>
        <fullName evidence="1">Chemoreceptor zinc-binding domain-containing protein</fullName>
    </recommendedName>
</protein>
<dbReference type="RefSeq" id="WP_135397922.1">
    <property type="nucleotide sequence ID" value="NZ_SRMB01000005.1"/>
</dbReference>
<accession>A0A4Z0PZ39</accession>
<name>A0A4Z0PZ39_9BACT</name>
<feature type="domain" description="Chemoreceptor zinc-binding" evidence="1">
    <location>
        <begin position="16"/>
        <end position="80"/>
    </location>
</feature>